<evidence type="ECO:0000256" key="8">
    <source>
        <dbReference type="ARBA" id="ARBA00023136"/>
    </source>
</evidence>
<dbReference type="KEGG" id="mvn:Mevan_0837"/>
<keyword evidence="5 9" id="KW-0653">Protein transport</keyword>
<evidence type="ECO:0000256" key="5">
    <source>
        <dbReference type="ARBA" id="ARBA00022927"/>
    </source>
</evidence>
<dbReference type="PANTHER" id="PTHR30081">
    <property type="entry name" value="PROTEIN-EXPORT MEMBRANE PROTEIN SEC"/>
    <property type="match status" value="1"/>
</dbReference>
<feature type="transmembrane region" description="Helical" evidence="9">
    <location>
        <begin position="12"/>
        <end position="34"/>
    </location>
</feature>
<dbReference type="EMBL" id="CP000742">
    <property type="protein sequence ID" value="ABR54743.1"/>
    <property type="molecule type" value="Genomic_DNA"/>
</dbReference>
<dbReference type="SUPFAM" id="SSF82866">
    <property type="entry name" value="Multidrug efflux transporter AcrB transmembrane domain"/>
    <property type="match status" value="1"/>
</dbReference>
<evidence type="ECO:0000313" key="12">
    <source>
        <dbReference type="Proteomes" id="UP000001107"/>
    </source>
</evidence>
<accession>A6UQH1</accession>
<dbReference type="HOGENOM" id="CLU_060478_0_0_2"/>
<evidence type="ECO:0000256" key="6">
    <source>
        <dbReference type="ARBA" id="ARBA00022989"/>
    </source>
</evidence>
<keyword evidence="3 9" id="KW-1003">Cell membrane</keyword>
<organism evidence="11 12">
    <name type="scientific">Methanococcus vannielii (strain ATCC 35089 / DSM 1224 / JCM 13029 / OCM 148 / SB)</name>
    <dbReference type="NCBI Taxonomy" id="406327"/>
    <lineage>
        <taxon>Archaea</taxon>
        <taxon>Methanobacteriati</taxon>
        <taxon>Methanobacteriota</taxon>
        <taxon>Methanomada group</taxon>
        <taxon>Methanococci</taxon>
        <taxon>Methanococcales</taxon>
        <taxon>Methanococcaceae</taxon>
        <taxon>Methanococcus</taxon>
    </lineage>
</organism>
<evidence type="ECO:0000256" key="3">
    <source>
        <dbReference type="ARBA" id="ARBA00022475"/>
    </source>
</evidence>
<reference evidence="11" key="1">
    <citation type="submission" date="2007-06" db="EMBL/GenBank/DDBJ databases">
        <title>Complete sequence of Methanococcus vannielii SB.</title>
        <authorList>
            <consortium name="US DOE Joint Genome Institute"/>
            <person name="Copeland A."/>
            <person name="Lucas S."/>
            <person name="Lapidus A."/>
            <person name="Barry K."/>
            <person name="Glavina del Rio T."/>
            <person name="Dalin E."/>
            <person name="Tice H."/>
            <person name="Pitluck S."/>
            <person name="Chain P."/>
            <person name="Malfatti S."/>
            <person name="Shin M."/>
            <person name="Vergez L."/>
            <person name="Schmutz J."/>
            <person name="Larimer F."/>
            <person name="Land M."/>
            <person name="Hauser L."/>
            <person name="Kyrpides N."/>
            <person name="Anderson I."/>
            <person name="Sieprawska-Lupa M."/>
            <person name="Whitman W.B."/>
            <person name="Richardson P."/>
        </authorList>
    </citation>
    <scope>NUCLEOTIDE SEQUENCE [LARGE SCALE GENOMIC DNA]</scope>
    <source>
        <strain evidence="11">SB</strain>
    </source>
</reference>
<feature type="transmembrane region" description="Helical" evidence="9">
    <location>
        <begin position="228"/>
        <end position="250"/>
    </location>
</feature>
<evidence type="ECO:0000256" key="1">
    <source>
        <dbReference type="ARBA" id="ARBA00004651"/>
    </source>
</evidence>
<evidence type="ECO:0000256" key="2">
    <source>
        <dbReference type="ARBA" id="ARBA00022448"/>
    </source>
</evidence>
<evidence type="ECO:0000256" key="9">
    <source>
        <dbReference type="HAMAP-Rule" id="MF_01464"/>
    </source>
</evidence>
<dbReference type="Proteomes" id="UP000001107">
    <property type="component" value="Chromosome"/>
</dbReference>
<dbReference type="HAMAP" id="MF_01464_A">
    <property type="entry name" value="SecF_A"/>
    <property type="match status" value="1"/>
</dbReference>
<dbReference type="Pfam" id="PF02355">
    <property type="entry name" value="SecD_SecF_C"/>
    <property type="match status" value="1"/>
</dbReference>
<dbReference type="STRING" id="406327.Mevan_0837"/>
<keyword evidence="6 9" id="KW-1133">Transmembrane helix</keyword>
<sequence length="291" mass="31267">MNSSLGGKGMNINYKVLAIIPVILALLSLVLVSVNGLKESIDVSGGVEISILAPENVDLSMLKEKMPNSEVRTAQSASGTFVIIKSGLDVDMDPIRAALREIFNTEDLSELAYTEKQIGSVLSSRFWEDGLKAVGFAFIFMAIVVYAIFRTAVPSAAVILAAAADIAIALGGMSLFQIPISTATIAALLMLVGYSVDTDIMLTTRVLKRRTGTLDERIKESMKTGITMSLTTILAMAVLLIVVTYVVPAAEVLGNIAAVLLIGLIGDLMLTWLTNVGILRYYVTEYKKERN</sequence>
<evidence type="ECO:0000256" key="7">
    <source>
        <dbReference type="ARBA" id="ARBA00023010"/>
    </source>
</evidence>
<keyword evidence="7 9" id="KW-0811">Translocation</keyword>
<dbReference type="PANTHER" id="PTHR30081:SF8">
    <property type="entry name" value="PROTEIN TRANSLOCASE SUBUNIT SECF"/>
    <property type="match status" value="1"/>
</dbReference>
<dbReference type="NCBIfam" id="NF006357">
    <property type="entry name" value="PRK08578.2-1"/>
    <property type="match status" value="1"/>
</dbReference>
<dbReference type="eggNOG" id="arCOG03054">
    <property type="taxonomic scope" value="Archaea"/>
</dbReference>
<feature type="transmembrane region" description="Helical" evidence="9">
    <location>
        <begin position="130"/>
        <end position="149"/>
    </location>
</feature>
<dbReference type="Gene3D" id="1.20.1640.10">
    <property type="entry name" value="Multidrug efflux transporter AcrB transmembrane domain"/>
    <property type="match status" value="1"/>
</dbReference>
<comment type="similarity">
    <text evidence="9">Belongs to the SecD/SecF family. SecF subfamily.</text>
</comment>
<dbReference type="GO" id="GO:0005886">
    <property type="term" value="C:plasma membrane"/>
    <property type="evidence" value="ECO:0007669"/>
    <property type="project" value="UniProtKB-SubCell"/>
</dbReference>
<keyword evidence="8 9" id="KW-0472">Membrane</keyword>
<dbReference type="InterPro" id="IPR022813">
    <property type="entry name" value="SecD/SecF_arch_bac"/>
</dbReference>
<dbReference type="NCBIfam" id="NF006353">
    <property type="entry name" value="PRK08578.1-1"/>
    <property type="match status" value="1"/>
</dbReference>
<protein>
    <recommendedName>
        <fullName evidence="9">Protein-export membrane protein SecF</fullName>
    </recommendedName>
</protein>
<feature type="domain" description="Protein export membrane protein SecD/SecF C-terminal" evidence="10">
    <location>
        <begin position="109"/>
        <end position="283"/>
    </location>
</feature>
<dbReference type="GO" id="GO:0065002">
    <property type="term" value="P:intracellular protein transmembrane transport"/>
    <property type="evidence" value="ECO:0007669"/>
    <property type="project" value="UniProtKB-UniRule"/>
</dbReference>
<dbReference type="InterPro" id="IPR048634">
    <property type="entry name" value="SecD_SecF_C"/>
</dbReference>
<comment type="subunit">
    <text evidence="9">Part of the protein translocation apparatus. Forms a complex with SecD.</text>
</comment>
<keyword evidence="2 9" id="KW-0813">Transport</keyword>
<evidence type="ECO:0000256" key="4">
    <source>
        <dbReference type="ARBA" id="ARBA00022692"/>
    </source>
</evidence>
<gene>
    <name evidence="9" type="primary">secF</name>
    <name evidence="11" type="ordered locus">Mevan_0837</name>
</gene>
<comment type="function">
    <text evidence="9">Involved in protein export.</text>
</comment>
<evidence type="ECO:0000313" key="11">
    <source>
        <dbReference type="EMBL" id="ABR54743.1"/>
    </source>
</evidence>
<proteinExistence type="inferred from homology"/>
<feature type="transmembrane region" description="Helical" evidence="9">
    <location>
        <begin position="156"/>
        <end position="178"/>
    </location>
</feature>
<evidence type="ECO:0000259" key="10">
    <source>
        <dbReference type="Pfam" id="PF02355"/>
    </source>
</evidence>
<comment type="subcellular location">
    <subcellularLocation>
        <location evidence="1 9">Cell membrane</location>
        <topology evidence="1 9">Multi-pass membrane protein</topology>
    </subcellularLocation>
</comment>
<dbReference type="AlphaFoldDB" id="A6UQH1"/>
<dbReference type="GO" id="GO:0006605">
    <property type="term" value="P:protein targeting"/>
    <property type="evidence" value="ECO:0007669"/>
    <property type="project" value="UniProtKB-UniRule"/>
</dbReference>
<feature type="transmembrane region" description="Helical" evidence="9">
    <location>
        <begin position="256"/>
        <end position="283"/>
    </location>
</feature>
<feature type="transmembrane region" description="Helical" evidence="9">
    <location>
        <begin position="184"/>
        <end position="207"/>
    </location>
</feature>
<keyword evidence="12" id="KW-1185">Reference proteome</keyword>
<name>A6UQH1_METVS</name>
<dbReference type="InterPro" id="IPR024921">
    <property type="entry name" value="SecF_arc"/>
</dbReference>
<keyword evidence="4 9" id="KW-0812">Transmembrane</keyword>